<dbReference type="GO" id="GO:0012505">
    <property type="term" value="C:endomembrane system"/>
    <property type="evidence" value="ECO:0007669"/>
    <property type="project" value="UniProtKB-SubCell"/>
</dbReference>
<proteinExistence type="inferred from homology"/>
<evidence type="ECO:0000259" key="8">
    <source>
        <dbReference type="Pfam" id="PF02163"/>
    </source>
</evidence>
<feature type="domain" description="Peptidase M50" evidence="8">
    <location>
        <begin position="192"/>
        <end position="289"/>
    </location>
</feature>
<dbReference type="GO" id="GO:0005737">
    <property type="term" value="C:cytoplasm"/>
    <property type="evidence" value="ECO:0007669"/>
    <property type="project" value="TreeGrafter"/>
</dbReference>
<dbReference type="GO" id="GO:0016020">
    <property type="term" value="C:membrane"/>
    <property type="evidence" value="ECO:0007669"/>
    <property type="project" value="InterPro"/>
</dbReference>
<dbReference type="Pfam" id="PF02163">
    <property type="entry name" value="Peptidase_M50"/>
    <property type="match status" value="1"/>
</dbReference>
<accession>A0A366MRJ3</accession>
<name>A0A366MRJ3_9BACT</name>
<evidence type="ECO:0000256" key="1">
    <source>
        <dbReference type="ARBA" id="ARBA00001947"/>
    </source>
</evidence>
<dbReference type="EMBL" id="PDKB01000015">
    <property type="protein sequence ID" value="RBQ28463.1"/>
    <property type="molecule type" value="Genomic_DNA"/>
</dbReference>
<feature type="transmembrane region" description="Helical" evidence="7">
    <location>
        <begin position="383"/>
        <end position="402"/>
    </location>
</feature>
<comment type="caution">
    <text evidence="9">The sequence shown here is derived from an EMBL/GenBank/DDBJ whole genome shotgun (WGS) entry which is preliminary data.</text>
</comment>
<evidence type="ECO:0000313" key="10">
    <source>
        <dbReference type="Proteomes" id="UP000252669"/>
    </source>
</evidence>
<comment type="similarity">
    <text evidence="3">Belongs to the peptidase M50B family.</text>
</comment>
<dbReference type="InterPro" id="IPR001193">
    <property type="entry name" value="MBTPS2"/>
</dbReference>
<dbReference type="PANTHER" id="PTHR13325">
    <property type="entry name" value="PROTEASE M50 MEMBRANE-BOUND TRANSCRIPTION FACTOR SITE 2 PROTEASE"/>
    <property type="match status" value="1"/>
</dbReference>
<feature type="transmembrane region" description="Helical" evidence="7">
    <location>
        <begin position="153"/>
        <end position="170"/>
    </location>
</feature>
<evidence type="ECO:0000256" key="6">
    <source>
        <dbReference type="ARBA" id="ARBA00023136"/>
    </source>
</evidence>
<feature type="transmembrane region" description="Helical" evidence="7">
    <location>
        <begin position="354"/>
        <end position="377"/>
    </location>
</feature>
<feature type="transmembrane region" description="Helical" evidence="7">
    <location>
        <begin position="277"/>
        <end position="298"/>
    </location>
</feature>
<dbReference type="AlphaFoldDB" id="A0A366MRJ3"/>
<evidence type="ECO:0000256" key="7">
    <source>
        <dbReference type="SAM" id="Phobius"/>
    </source>
</evidence>
<comment type="cofactor">
    <cofactor evidence="1">
        <name>Zn(2+)</name>
        <dbReference type="ChEBI" id="CHEBI:29105"/>
    </cofactor>
</comment>
<dbReference type="GO" id="GO:0031293">
    <property type="term" value="P:membrane protein intracellular domain proteolysis"/>
    <property type="evidence" value="ECO:0007669"/>
    <property type="project" value="TreeGrafter"/>
</dbReference>
<dbReference type="Proteomes" id="UP000252669">
    <property type="component" value="Unassembled WGS sequence"/>
</dbReference>
<keyword evidence="10" id="KW-1185">Reference proteome</keyword>
<evidence type="ECO:0000256" key="2">
    <source>
        <dbReference type="ARBA" id="ARBA00004127"/>
    </source>
</evidence>
<dbReference type="OrthoDB" id="9759690at2"/>
<comment type="subcellular location">
    <subcellularLocation>
        <location evidence="2">Endomembrane system</location>
        <topology evidence="2">Multi-pass membrane protein</topology>
    </subcellularLocation>
</comment>
<evidence type="ECO:0000256" key="3">
    <source>
        <dbReference type="ARBA" id="ARBA00007931"/>
    </source>
</evidence>
<feature type="transmembrane region" description="Helical" evidence="7">
    <location>
        <begin position="423"/>
        <end position="439"/>
    </location>
</feature>
<dbReference type="PANTHER" id="PTHR13325:SF3">
    <property type="entry name" value="MEMBRANE-BOUND TRANSCRIPTION FACTOR SITE-2 PROTEASE"/>
    <property type="match status" value="1"/>
</dbReference>
<keyword evidence="4 7" id="KW-0812">Transmembrane</keyword>
<evidence type="ECO:0000256" key="5">
    <source>
        <dbReference type="ARBA" id="ARBA00022989"/>
    </source>
</evidence>
<keyword evidence="6 7" id="KW-0472">Membrane</keyword>
<evidence type="ECO:0000256" key="4">
    <source>
        <dbReference type="ARBA" id="ARBA00022692"/>
    </source>
</evidence>
<reference evidence="9 10" key="1">
    <citation type="submission" date="2017-10" db="EMBL/GenBank/DDBJ databases">
        <title>Genomics of the genus Arcobacter.</title>
        <authorList>
            <person name="Perez-Cataluna A."/>
            <person name="Figueras M.J."/>
        </authorList>
    </citation>
    <scope>NUCLEOTIDE SEQUENCE [LARGE SCALE GENOMIC DNA]</scope>
    <source>
        <strain evidence="9 10">CECT 9230</strain>
    </source>
</reference>
<gene>
    <name evidence="9" type="ORF">CRU91_08875</name>
</gene>
<dbReference type="GO" id="GO:0004222">
    <property type="term" value="F:metalloendopeptidase activity"/>
    <property type="evidence" value="ECO:0007669"/>
    <property type="project" value="InterPro"/>
</dbReference>
<sequence>MVMLEEQQIFLPKIRDDLNLLETSVSEDGSKKWLLFDPILNKYFDIGIDAFELISNWQSSIEVEEFLEILKNKEYEIDKESLLTFIDFLINNNLIICDDLKYTNRMINIQKQSKQNIFKWLIHNYLFIRIPLLKPDAWLEKNKTKVDFLYSNLWQNIVLILGFIGIIFVLRDWENFSSTFMYLFSKEGFLYYFLSLVFVKSFHELGHAFTAKRYGCKVPTMGVAFLVLFPVLYTDTTNAWKLKSKYQRLKIVVAGMKVEIYLALIATFLWSFAPTGILKSILFIIATTSWISSLLINISPFLRFDGYYALSDITDTKNLQPRSFAMARWFIRKNILGLDEIKPETLTKQKERFFIIYAVGTWIYRFFLFLGIAVLVYYFAFKVLGIILFLVEIIWFILLPVYKELKIWWSKKAQLKFNRRNKISLGLFLFFLLLIFIPWNSTIKMPAIIESKNYFEFYSSEDGFIKDIYFTNGDSVKKGQLLLIIKSPEIDFKLSLLQKEIQQIKLEVDKQAGFKENLDKRFILEENLQKKFNEQEGLEKIIKKFEVRANFDGKIYFNDTFKQNQWISKKEPIFTLYDNLDYRIVGFCNENDFKLLKDKTKSKFIFSSGDIKDIHSNITTISKISIPYLEFIELSSDFGGEIATRQDKNKGIKTEQAYYKITVDLGDKALLNLKNRKVGILVTSGEYSSFISKIFKKAISVIIRESGF</sequence>
<feature type="transmembrane region" description="Helical" evidence="7">
    <location>
        <begin position="190"/>
        <end position="209"/>
    </location>
</feature>
<organism evidence="9 10">
    <name type="scientific">Aliarcobacter vitoriensis</name>
    <dbReference type="NCBI Taxonomy" id="2011099"/>
    <lineage>
        <taxon>Bacteria</taxon>
        <taxon>Pseudomonadati</taxon>
        <taxon>Campylobacterota</taxon>
        <taxon>Epsilonproteobacteria</taxon>
        <taxon>Campylobacterales</taxon>
        <taxon>Arcobacteraceae</taxon>
        <taxon>Aliarcobacter</taxon>
    </lineage>
</organism>
<feature type="transmembrane region" description="Helical" evidence="7">
    <location>
        <begin position="252"/>
        <end position="271"/>
    </location>
</feature>
<protein>
    <submittedName>
        <fullName evidence="9">Peptidase M50</fullName>
    </submittedName>
</protein>
<dbReference type="InterPro" id="IPR008915">
    <property type="entry name" value="Peptidase_M50"/>
</dbReference>
<evidence type="ECO:0000313" key="9">
    <source>
        <dbReference type="EMBL" id="RBQ28463.1"/>
    </source>
</evidence>
<keyword evidence="5 7" id="KW-1133">Transmembrane helix</keyword>